<dbReference type="Proteomes" id="UP000283530">
    <property type="component" value="Unassembled WGS sequence"/>
</dbReference>
<dbReference type="GO" id="GO:0003723">
    <property type="term" value="F:RNA binding"/>
    <property type="evidence" value="ECO:0007669"/>
    <property type="project" value="InterPro"/>
</dbReference>
<name>A0A3S3N5E0_9MAGN</name>
<feature type="region of interest" description="Disordered" evidence="3">
    <location>
        <begin position="1"/>
        <end position="187"/>
    </location>
</feature>
<feature type="compositionally biased region" description="Polar residues" evidence="3">
    <location>
        <begin position="162"/>
        <end position="171"/>
    </location>
</feature>
<feature type="region of interest" description="Disordered" evidence="3">
    <location>
        <begin position="1000"/>
        <end position="1020"/>
    </location>
</feature>
<dbReference type="InterPro" id="IPR036085">
    <property type="entry name" value="PAZ_dom_sf"/>
</dbReference>
<dbReference type="CDD" id="cd02846">
    <property type="entry name" value="PAZ_argonaute_like"/>
    <property type="match status" value="1"/>
</dbReference>
<dbReference type="Gene3D" id="3.40.50.2300">
    <property type="match status" value="1"/>
</dbReference>
<dbReference type="PANTHER" id="PTHR22891">
    <property type="entry name" value="EUKARYOTIC TRANSLATION INITIATION FACTOR 2C"/>
    <property type="match status" value="1"/>
</dbReference>
<dbReference type="GO" id="GO:0031047">
    <property type="term" value="P:regulatory ncRNA-mediated gene silencing"/>
    <property type="evidence" value="ECO:0007669"/>
    <property type="project" value="UniProtKB-KW"/>
</dbReference>
<dbReference type="InterPro" id="IPR012337">
    <property type="entry name" value="RNaseH-like_sf"/>
</dbReference>
<dbReference type="SUPFAM" id="SSF53098">
    <property type="entry name" value="Ribonuclease H-like"/>
    <property type="match status" value="1"/>
</dbReference>
<dbReference type="InterPro" id="IPR003100">
    <property type="entry name" value="PAZ_dom"/>
</dbReference>
<gene>
    <name evidence="6" type="ORF">CKAN_01760400</name>
</gene>
<protein>
    <submittedName>
        <fullName evidence="6">Protein argonaute 2</fullName>
    </submittedName>
</protein>
<evidence type="ECO:0000313" key="6">
    <source>
        <dbReference type="EMBL" id="RWR88580.1"/>
    </source>
</evidence>
<dbReference type="AlphaFoldDB" id="A0A3S3N5E0"/>
<dbReference type="InterPro" id="IPR036397">
    <property type="entry name" value="RNaseH_sf"/>
</dbReference>
<feature type="compositionally biased region" description="Basic and acidic residues" evidence="3">
    <location>
        <begin position="1"/>
        <end position="14"/>
    </location>
</feature>
<dbReference type="InterPro" id="IPR014811">
    <property type="entry name" value="ArgoL1"/>
</dbReference>
<organism evidence="6 7">
    <name type="scientific">Cinnamomum micranthum f. kanehirae</name>
    <dbReference type="NCBI Taxonomy" id="337451"/>
    <lineage>
        <taxon>Eukaryota</taxon>
        <taxon>Viridiplantae</taxon>
        <taxon>Streptophyta</taxon>
        <taxon>Embryophyta</taxon>
        <taxon>Tracheophyta</taxon>
        <taxon>Spermatophyta</taxon>
        <taxon>Magnoliopsida</taxon>
        <taxon>Magnoliidae</taxon>
        <taxon>Laurales</taxon>
        <taxon>Lauraceae</taxon>
        <taxon>Cinnamomum</taxon>
    </lineage>
</organism>
<dbReference type="FunFam" id="2.170.260.10:FF:000008">
    <property type="entry name" value="Protein argonaute 7"/>
    <property type="match status" value="1"/>
</dbReference>
<dbReference type="InterPro" id="IPR003165">
    <property type="entry name" value="Piwi"/>
</dbReference>
<evidence type="ECO:0000259" key="4">
    <source>
        <dbReference type="PROSITE" id="PS50821"/>
    </source>
</evidence>
<dbReference type="Pfam" id="PF02171">
    <property type="entry name" value="Piwi"/>
    <property type="match status" value="1"/>
</dbReference>
<dbReference type="PROSITE" id="PS50821">
    <property type="entry name" value="PAZ"/>
    <property type="match status" value="1"/>
</dbReference>
<dbReference type="STRING" id="337451.A0A3S3N5E0"/>
<feature type="compositionally biased region" description="Pro residues" evidence="3">
    <location>
        <begin position="65"/>
        <end position="79"/>
    </location>
</feature>
<dbReference type="PROSITE" id="PS50822">
    <property type="entry name" value="PIWI"/>
    <property type="match status" value="1"/>
</dbReference>
<dbReference type="InterPro" id="IPR045246">
    <property type="entry name" value="Piwi_ago-like"/>
</dbReference>
<proteinExistence type="inferred from homology"/>
<evidence type="ECO:0000256" key="3">
    <source>
        <dbReference type="SAM" id="MobiDB-lite"/>
    </source>
</evidence>
<feature type="compositionally biased region" description="Polar residues" evidence="3">
    <location>
        <begin position="81"/>
        <end position="91"/>
    </location>
</feature>
<dbReference type="Gene3D" id="2.170.260.10">
    <property type="entry name" value="paz domain"/>
    <property type="match status" value="1"/>
</dbReference>
<comment type="similarity">
    <text evidence="1">Belongs to the argonaute family. Ago subfamily.</text>
</comment>
<feature type="compositionally biased region" description="Gly residues" evidence="3">
    <location>
        <begin position="120"/>
        <end position="134"/>
    </location>
</feature>
<evidence type="ECO:0000313" key="7">
    <source>
        <dbReference type="Proteomes" id="UP000283530"/>
    </source>
</evidence>
<feature type="compositionally biased region" description="Polar residues" evidence="3">
    <location>
        <begin position="21"/>
        <end position="32"/>
    </location>
</feature>
<feature type="compositionally biased region" description="Low complexity" evidence="3">
    <location>
        <begin position="1001"/>
        <end position="1020"/>
    </location>
</feature>
<dbReference type="InterPro" id="IPR032474">
    <property type="entry name" value="Argonaute_N"/>
</dbReference>
<dbReference type="Pfam" id="PF08699">
    <property type="entry name" value="ArgoL1"/>
    <property type="match status" value="1"/>
</dbReference>
<evidence type="ECO:0000256" key="1">
    <source>
        <dbReference type="ARBA" id="ARBA00008201"/>
    </source>
</evidence>
<dbReference type="OrthoDB" id="10252740at2759"/>
<keyword evidence="2" id="KW-0943">RNA-mediated gene silencing</keyword>
<comment type="caution">
    <text evidence="6">The sequence shown here is derived from an EMBL/GenBank/DDBJ whole genome shotgun (WGS) entry which is preliminary data.</text>
</comment>
<dbReference type="SMART" id="SM01163">
    <property type="entry name" value="DUF1785"/>
    <property type="match status" value="1"/>
</dbReference>
<dbReference type="SMART" id="SM00949">
    <property type="entry name" value="PAZ"/>
    <property type="match status" value="1"/>
</dbReference>
<evidence type="ECO:0000256" key="2">
    <source>
        <dbReference type="ARBA" id="ARBA00023158"/>
    </source>
</evidence>
<dbReference type="Pfam" id="PF02170">
    <property type="entry name" value="PAZ"/>
    <property type="match status" value="1"/>
</dbReference>
<feature type="domain" description="Piwi" evidence="5">
    <location>
        <begin position="696"/>
        <end position="994"/>
    </location>
</feature>
<sequence>MERGRGRGRGRERSTGGGRQNAENPDRSNNPWFNPARPAPYPGNPPPPMATPWQNPAPQRWNPVQNPPRGNPVQNPPRGNPVQNPQRGNPVQNPPRGNPVQIPGSQPPPRANPWQTQGGAMRGSGGGQGGGRGGPRAFEYVPRAPVSDPTPSEPPVEELQQLKLTSSTSKTPLERPGRLPMIRPDGGGKDSVRRMELLVNHFKVEFKPRFTILHYDIDIKLENPPRPNAVVRVSKADALLLRNKLFSEELSIVPISKTAYDGEKNIYSAVELPTGNFAVTISKGEDTRPRTYIVSIKLVNKLELGVLDAYLKGKGQSVPRDILQGMDIIMRESPSRTQITMGKGFYSKSSVRNRDLGDGIMACTGSQQSLKPTSQGLSLCVDHSILPFRKPVNVLEFLKENLKISFDSDRPLNRNLIGKVERALKGLKVRVTHRNTTQKFVVMGLTKSITSHITFDLEDADSANSIRKVTLVDYFVEKYNLHIQYRHLPCLDFSKGKRTNYVPMEFCVLIEGQRYPKDDLNNYADRKLRDLSLLRPRERRQVICDIVNAAEDGPCGGEITRQFGITVSMTMTQVTSRVLSPPVLKLRNANNDCSALTPEGSCQYNLLNHKVVYGKDMIRWGILDFSQHWSINGRYMPLDVDKFTRAFVQRSRKLGIRMENYLFYEESSMDILSNPKALSDLLKYVYHDLANGHLQILFCPMADKHQGYKTLKRICETEIGIMTQCCLSFEANKCQDQTLANIALKMNAKAGGSNMELYQQLPNLGGDGHVMFIGADVNHPTGQDGLSPSITAVAATMNWPGANRYASRLRAQRRGEKIQDIGEMCFELLEAYARINKVKPERIILFRDGVSETQFDMVLNEELTEIRRAIESDGYKPTITVVVAQKRHLTRLFPMNEREGGKSGNVPPGTVVDKIIVHLDEFDFYLNSHYGSIGTSKPTHYHVLWDDHAFSSDQLQRLIYSLCYTFPRCTKPISLVPPVYYADLVAYRGRQYYESLNDYRSPASTSSSSSSSTFSISSSPASDHINFPKLHCDLENLMICI</sequence>
<dbReference type="SMART" id="SM00950">
    <property type="entry name" value="Piwi"/>
    <property type="match status" value="1"/>
</dbReference>
<dbReference type="SUPFAM" id="SSF101690">
    <property type="entry name" value="PAZ domain"/>
    <property type="match status" value="1"/>
</dbReference>
<feature type="compositionally biased region" description="Pro residues" evidence="3">
    <location>
        <begin position="37"/>
        <end position="50"/>
    </location>
</feature>
<dbReference type="EMBL" id="QPKB01000007">
    <property type="protein sequence ID" value="RWR88580.1"/>
    <property type="molecule type" value="Genomic_DNA"/>
</dbReference>
<dbReference type="Gene3D" id="3.30.420.10">
    <property type="entry name" value="Ribonuclease H-like superfamily/Ribonuclease H"/>
    <property type="match status" value="1"/>
</dbReference>
<accession>A0A3S3N5E0</accession>
<reference evidence="6 7" key="1">
    <citation type="journal article" date="2019" name="Nat. Plants">
        <title>Stout camphor tree genome fills gaps in understanding of flowering plant genome evolution.</title>
        <authorList>
            <person name="Chaw S.M."/>
            <person name="Liu Y.C."/>
            <person name="Wu Y.W."/>
            <person name="Wang H.Y."/>
            <person name="Lin C.I."/>
            <person name="Wu C.S."/>
            <person name="Ke H.M."/>
            <person name="Chang L.Y."/>
            <person name="Hsu C.Y."/>
            <person name="Yang H.T."/>
            <person name="Sudianto E."/>
            <person name="Hsu M.H."/>
            <person name="Wu K.P."/>
            <person name="Wang L.N."/>
            <person name="Leebens-Mack J.H."/>
            <person name="Tsai I.J."/>
        </authorList>
    </citation>
    <scope>NUCLEOTIDE SEQUENCE [LARGE SCALE GENOMIC DNA]</scope>
    <source>
        <strain evidence="7">cv. Chaw 1501</strain>
        <tissue evidence="6">Young leaves</tissue>
    </source>
</reference>
<dbReference type="CDD" id="cd04657">
    <property type="entry name" value="Piwi_ago-like"/>
    <property type="match status" value="1"/>
</dbReference>
<evidence type="ECO:0000259" key="5">
    <source>
        <dbReference type="PROSITE" id="PS50822"/>
    </source>
</evidence>
<feature type="domain" description="PAZ" evidence="4">
    <location>
        <begin position="393"/>
        <end position="511"/>
    </location>
</feature>
<keyword evidence="7" id="KW-1185">Reference proteome</keyword>
<dbReference type="Pfam" id="PF16486">
    <property type="entry name" value="ArgoN"/>
    <property type="match status" value="1"/>
</dbReference>